<reference evidence="16" key="1">
    <citation type="submission" date="2019-02" db="EMBL/GenBank/DDBJ databases">
        <title>Draft genome sequence of Enterococcus sp. Gos25-1.</title>
        <authorList>
            <person name="Tanaka N."/>
            <person name="Shiwa Y."/>
            <person name="Fujita N."/>
        </authorList>
    </citation>
    <scope>NUCLEOTIDE SEQUENCE [LARGE SCALE GENOMIC DNA]</scope>
    <source>
        <strain evidence="16">Gos25-1</strain>
    </source>
</reference>
<dbReference type="GO" id="GO:0008817">
    <property type="term" value="F:corrinoid adenosyltransferase activity"/>
    <property type="evidence" value="ECO:0007669"/>
    <property type="project" value="UniProtKB-EC"/>
</dbReference>
<dbReference type="InterPro" id="IPR005624">
    <property type="entry name" value="PduO/GlcC-like"/>
</dbReference>
<keyword evidence="7" id="KW-0547">Nucleotide-binding</keyword>
<name>A0A4V0WPW1_9ENTE</name>
<evidence type="ECO:0000313" key="16">
    <source>
        <dbReference type="Proteomes" id="UP000290567"/>
    </source>
</evidence>
<keyword evidence="8" id="KW-0067">ATP-binding</keyword>
<evidence type="ECO:0000256" key="2">
    <source>
        <dbReference type="ARBA" id="ARBA00007487"/>
    </source>
</evidence>
<evidence type="ECO:0000256" key="13">
    <source>
        <dbReference type="ARBA" id="ARBA00048692"/>
    </source>
</evidence>
<evidence type="ECO:0000256" key="5">
    <source>
        <dbReference type="ARBA" id="ARBA00022573"/>
    </source>
</evidence>
<keyword evidence="5" id="KW-0169">Cobalamin biosynthesis</keyword>
<dbReference type="InterPro" id="IPR038084">
    <property type="entry name" value="PduO/GlcC-like_sf"/>
</dbReference>
<keyword evidence="16" id="KW-1185">Reference proteome</keyword>
<dbReference type="Proteomes" id="UP000290567">
    <property type="component" value="Unassembled WGS sequence"/>
</dbReference>
<dbReference type="Gene3D" id="3.30.450.150">
    <property type="entry name" value="Haem-degrading domain"/>
    <property type="match status" value="1"/>
</dbReference>
<dbReference type="Gene3D" id="1.20.1200.10">
    <property type="entry name" value="Cobalamin adenosyltransferase-like"/>
    <property type="match status" value="1"/>
</dbReference>
<dbReference type="SUPFAM" id="SSF143744">
    <property type="entry name" value="GlcG-like"/>
    <property type="match status" value="1"/>
</dbReference>
<dbReference type="InterPro" id="IPR029499">
    <property type="entry name" value="PduO-typ"/>
</dbReference>
<protein>
    <recommendedName>
        <fullName evidence="4">Corrinoid adenosyltransferase</fullName>
        <ecNumber evidence="3">2.5.1.17</ecNumber>
    </recommendedName>
    <alternativeName>
        <fullName evidence="9">Cob(II)alamin adenosyltransferase</fullName>
    </alternativeName>
    <alternativeName>
        <fullName evidence="11">Cob(II)yrinic acid a,c-diamide adenosyltransferase</fullName>
    </alternativeName>
    <alternativeName>
        <fullName evidence="10">Cobinamide/cobalamin adenosyltransferase</fullName>
    </alternativeName>
</protein>
<evidence type="ECO:0000256" key="8">
    <source>
        <dbReference type="ARBA" id="ARBA00022840"/>
    </source>
</evidence>
<gene>
    <name evidence="15" type="ORF">NRIC_31300</name>
</gene>
<sequence>MSIYTKTGDKGSTSLFDSVRVKKYSLRVDTYGTFDECLAQISVAQKQLFTQELDEILNWIQEKLFLLNAEVATSANKEKLKEKSTLIQKKDTEQLESWIDAYLATLPEIHQFILPGSFLSSAQLHVARTICRRGERRLIELSEEADVRPELLQFVNRLSDCLYVLARVEDFNQQQDELIETILRRYQAKLFEGKETGDLEKLTLVFESCVRKAKELGIAVTIAVVDQSGNLVGSYRMKDSLLVSIDLSKKKAYTAVAMKSPTHALSTIVAPEGDLYQLETITDGKIVTFGGGLPIFDQQDRVIGGIGVSGGSVTEDQLIAQAGLDRMKEIDYARR</sequence>
<dbReference type="RefSeq" id="WP_146623635.1">
    <property type="nucleotide sequence ID" value="NZ_BJCC01000028.1"/>
</dbReference>
<evidence type="ECO:0000256" key="9">
    <source>
        <dbReference type="ARBA" id="ARBA00031529"/>
    </source>
</evidence>
<evidence type="ECO:0000256" key="10">
    <source>
        <dbReference type="ARBA" id="ARBA00033334"/>
    </source>
</evidence>
<comment type="pathway">
    <text evidence="1">Cofactor biosynthesis; adenosylcobalamin biosynthesis; adenosylcobalamin from cob(II)yrinate a,c-diamide: step 2/7.</text>
</comment>
<dbReference type="NCBIfam" id="TIGR00636">
    <property type="entry name" value="PduO_Nterm"/>
    <property type="match status" value="1"/>
</dbReference>
<dbReference type="EMBL" id="BJCC01000028">
    <property type="protein sequence ID" value="GCF95239.1"/>
    <property type="molecule type" value="Genomic_DNA"/>
</dbReference>
<comment type="catalytic activity">
    <reaction evidence="12">
        <text>2 cob(II)yrinate a,c diamide + reduced [electron-transfer flavoprotein] + 2 ATP = 2 adenosylcob(III)yrinate a,c-diamide + 2 triphosphate + oxidized [electron-transfer flavoprotein] + 3 H(+)</text>
        <dbReference type="Rhea" id="RHEA:11528"/>
        <dbReference type="Rhea" id="RHEA-COMP:10685"/>
        <dbReference type="Rhea" id="RHEA-COMP:10686"/>
        <dbReference type="ChEBI" id="CHEBI:15378"/>
        <dbReference type="ChEBI" id="CHEBI:18036"/>
        <dbReference type="ChEBI" id="CHEBI:30616"/>
        <dbReference type="ChEBI" id="CHEBI:57692"/>
        <dbReference type="ChEBI" id="CHEBI:58307"/>
        <dbReference type="ChEBI" id="CHEBI:58503"/>
        <dbReference type="ChEBI" id="CHEBI:58537"/>
        <dbReference type="EC" id="2.5.1.17"/>
    </reaction>
</comment>
<comment type="catalytic activity">
    <reaction evidence="13">
        <text>2 cob(II)alamin + reduced [electron-transfer flavoprotein] + 2 ATP = 2 adenosylcob(III)alamin + 2 triphosphate + oxidized [electron-transfer flavoprotein] + 3 H(+)</text>
        <dbReference type="Rhea" id="RHEA:28671"/>
        <dbReference type="Rhea" id="RHEA-COMP:10685"/>
        <dbReference type="Rhea" id="RHEA-COMP:10686"/>
        <dbReference type="ChEBI" id="CHEBI:15378"/>
        <dbReference type="ChEBI" id="CHEBI:16304"/>
        <dbReference type="ChEBI" id="CHEBI:18036"/>
        <dbReference type="ChEBI" id="CHEBI:18408"/>
        <dbReference type="ChEBI" id="CHEBI:30616"/>
        <dbReference type="ChEBI" id="CHEBI:57692"/>
        <dbReference type="ChEBI" id="CHEBI:58307"/>
        <dbReference type="EC" id="2.5.1.17"/>
    </reaction>
</comment>
<feature type="domain" description="Cobalamin adenosyltransferase-like" evidence="14">
    <location>
        <begin position="3"/>
        <end position="168"/>
    </location>
</feature>
<dbReference type="AlphaFoldDB" id="A0A4V0WPW1"/>
<dbReference type="OrthoDB" id="9778896at2"/>
<dbReference type="Pfam" id="PF03928">
    <property type="entry name" value="HbpS-like"/>
    <property type="match status" value="1"/>
</dbReference>
<evidence type="ECO:0000256" key="1">
    <source>
        <dbReference type="ARBA" id="ARBA00005121"/>
    </source>
</evidence>
<dbReference type="InterPro" id="IPR016030">
    <property type="entry name" value="CblAdoTrfase-like"/>
</dbReference>
<evidence type="ECO:0000256" key="11">
    <source>
        <dbReference type="ARBA" id="ARBA00033354"/>
    </source>
</evidence>
<proteinExistence type="inferred from homology"/>
<evidence type="ECO:0000256" key="4">
    <source>
        <dbReference type="ARBA" id="ARBA00020963"/>
    </source>
</evidence>
<dbReference type="GO" id="GO:0005524">
    <property type="term" value="F:ATP binding"/>
    <property type="evidence" value="ECO:0007669"/>
    <property type="project" value="UniProtKB-KW"/>
</dbReference>
<dbReference type="InterPro" id="IPR036451">
    <property type="entry name" value="CblAdoTrfase-like_sf"/>
</dbReference>
<dbReference type="PANTHER" id="PTHR12213">
    <property type="entry name" value="CORRINOID ADENOSYLTRANSFERASE"/>
    <property type="match status" value="1"/>
</dbReference>
<dbReference type="GO" id="GO:0009236">
    <property type="term" value="P:cobalamin biosynthetic process"/>
    <property type="evidence" value="ECO:0007669"/>
    <property type="project" value="UniProtKB-KW"/>
</dbReference>
<dbReference type="InterPro" id="IPR009221">
    <property type="entry name" value="PduO"/>
</dbReference>
<evidence type="ECO:0000256" key="7">
    <source>
        <dbReference type="ARBA" id="ARBA00022741"/>
    </source>
</evidence>
<dbReference type="EC" id="2.5.1.17" evidence="3"/>
<evidence type="ECO:0000259" key="14">
    <source>
        <dbReference type="Pfam" id="PF01923"/>
    </source>
</evidence>
<keyword evidence="6 15" id="KW-0808">Transferase</keyword>
<dbReference type="Pfam" id="PF01923">
    <property type="entry name" value="Cob_adeno_trans"/>
    <property type="match status" value="1"/>
</dbReference>
<dbReference type="SUPFAM" id="SSF89028">
    <property type="entry name" value="Cobalamin adenosyltransferase-like"/>
    <property type="match status" value="1"/>
</dbReference>
<evidence type="ECO:0000256" key="3">
    <source>
        <dbReference type="ARBA" id="ARBA00012454"/>
    </source>
</evidence>
<dbReference type="PANTHER" id="PTHR12213:SF0">
    <property type="entry name" value="CORRINOID ADENOSYLTRANSFERASE MMAB"/>
    <property type="match status" value="1"/>
</dbReference>
<dbReference type="PIRSF" id="PIRSF036411">
    <property type="entry name" value="ATR_PduO"/>
    <property type="match status" value="1"/>
</dbReference>
<evidence type="ECO:0000256" key="12">
    <source>
        <dbReference type="ARBA" id="ARBA00048555"/>
    </source>
</evidence>
<comment type="caution">
    <text evidence="15">The sequence shown here is derived from an EMBL/GenBank/DDBJ whole genome shotgun (WGS) entry which is preliminary data.</text>
</comment>
<evidence type="ECO:0000313" key="15">
    <source>
        <dbReference type="EMBL" id="GCF95239.1"/>
    </source>
</evidence>
<evidence type="ECO:0000256" key="6">
    <source>
        <dbReference type="ARBA" id="ARBA00022679"/>
    </source>
</evidence>
<accession>A0A4V0WPW1</accession>
<comment type="similarity">
    <text evidence="2">Belongs to the Cob(I)alamin adenosyltransferase family.</text>
</comment>
<organism evidence="15 16">
    <name type="scientific">Enterococcus florum</name>
    <dbReference type="NCBI Taxonomy" id="2480627"/>
    <lineage>
        <taxon>Bacteria</taxon>
        <taxon>Bacillati</taxon>
        <taxon>Bacillota</taxon>
        <taxon>Bacilli</taxon>
        <taxon>Lactobacillales</taxon>
        <taxon>Enterococcaceae</taxon>
        <taxon>Enterococcus</taxon>
    </lineage>
</organism>